<protein>
    <recommendedName>
        <fullName evidence="12 13">DNA primase</fullName>
        <ecNumber evidence="12">2.7.7.101</ecNumber>
    </recommendedName>
</protein>
<comment type="subunit">
    <text evidence="12">Monomer. Interacts with DnaB.</text>
</comment>
<dbReference type="STRING" id="1123309.GCA_000377005_01574"/>
<keyword evidence="9" id="KW-0460">Magnesium</keyword>
<dbReference type="Pfam" id="PF08275">
    <property type="entry name" value="DNAG_N"/>
    <property type="match status" value="1"/>
</dbReference>
<dbReference type="AlphaFoldDB" id="A0A3P1VFR2"/>
<dbReference type="GO" id="GO:0000428">
    <property type="term" value="C:DNA-directed RNA polymerase complex"/>
    <property type="evidence" value="ECO:0007669"/>
    <property type="project" value="UniProtKB-KW"/>
</dbReference>
<accession>A0A3P1VFR2</accession>
<evidence type="ECO:0000256" key="6">
    <source>
        <dbReference type="ARBA" id="ARBA00022723"/>
    </source>
</evidence>
<dbReference type="InterPro" id="IPR016136">
    <property type="entry name" value="DNA_helicase_N/primase_C"/>
</dbReference>
<dbReference type="EC" id="2.7.7.101" evidence="12"/>
<dbReference type="PROSITE" id="PS50880">
    <property type="entry name" value="TOPRIM"/>
    <property type="match status" value="1"/>
</dbReference>
<keyword evidence="10 12" id="KW-0238">DNA-binding</keyword>
<evidence type="ECO:0000256" key="7">
    <source>
        <dbReference type="ARBA" id="ARBA00022771"/>
    </source>
</evidence>
<dbReference type="InterPro" id="IPR034151">
    <property type="entry name" value="TOPRIM_DnaG_bac"/>
</dbReference>
<dbReference type="Pfam" id="PF01807">
    <property type="entry name" value="Zn_ribbon_DnaG"/>
    <property type="match status" value="1"/>
</dbReference>
<dbReference type="InterPro" id="IPR013264">
    <property type="entry name" value="DNAG_N"/>
</dbReference>
<gene>
    <name evidence="12 16" type="primary">dnaG</name>
    <name evidence="16" type="ORF">EII38_01820</name>
</gene>
<keyword evidence="7 12" id="KW-0863">Zinc-finger</keyword>
<evidence type="ECO:0000313" key="17">
    <source>
        <dbReference type="Proteomes" id="UP000281771"/>
    </source>
</evidence>
<comment type="catalytic activity">
    <reaction evidence="12">
        <text>ssDNA + n NTP = ssDNA/pppN(pN)n-1 hybrid + (n-1) diphosphate.</text>
        <dbReference type="EC" id="2.7.7.101"/>
    </reaction>
</comment>
<dbReference type="GO" id="GO:0008270">
    <property type="term" value="F:zinc ion binding"/>
    <property type="evidence" value="ECO:0007669"/>
    <property type="project" value="UniProtKB-UniRule"/>
</dbReference>
<evidence type="ECO:0000256" key="5">
    <source>
        <dbReference type="ARBA" id="ARBA00022705"/>
    </source>
</evidence>
<sequence length="599" mass="69071">MISKDKINDIKHSVNIVDIIGESVALTKAGRNYLGLCPFHGEKTPSFNVVEDKQFYHCFGCGRSGDVFKFIEEARGVSFSESVQIVAEKAGFQLDIPVTDRQTKNVNHPNQVLYEIHSEANKFYHALLMTTKMGEAARHYLYQRGLTDEVIKYFQIGLAPQEANYLYQHLSKKFVEADLLHSGLFNTGNANMIYDAFQGRIMFPLTDEHGRVVAFSGRIWTEKDLADKQLAKYKNSRATAIFNKSYELYHLDKAKASIKKHREVYLMEGFMDVIAAYRAGLENAVASMGTALTADHVRHLAKYCQNIVLTYDGDKAGQAATARALEELTDFKVEIVFLPDQMDPDEYISKHSAEALANVLTKFRLTGVEFLIQYLKPENPDNLQMQIDFLDKIAPIIAQTSSITAQNTYIYKVADMLADFDYQQVEDVVNRARIHNRKQRQEAARVPQDSYVEPLSQPIISRQERITNLIRTENHLLYRMTEHPYLLNEYRLREDFHFVTPELQTLFEVLKANGEITAYDLAELDEAVQRAWYRVLEEKLPDEIGANEIEDLEFNRHREQMRRENRKRLKNVREHSHVGNDQQALDEIARLIAQKRKME</sequence>
<dbReference type="Gene3D" id="1.10.860.10">
    <property type="entry name" value="DNAb Helicase, Chain A"/>
    <property type="match status" value="1"/>
</dbReference>
<dbReference type="NCBIfam" id="TIGR01391">
    <property type="entry name" value="dnaG"/>
    <property type="match status" value="1"/>
</dbReference>
<evidence type="ECO:0000256" key="4">
    <source>
        <dbReference type="ARBA" id="ARBA00022695"/>
    </source>
</evidence>
<comment type="domain">
    <text evidence="12">Contains an N-terminal zinc-binding domain, a central core domain that contains the primase activity, and a C-terminal DnaB-binding domain.</text>
</comment>
<dbReference type="InterPro" id="IPR050219">
    <property type="entry name" value="DnaG_primase"/>
</dbReference>
<dbReference type="GO" id="GO:1990077">
    <property type="term" value="C:primosome complex"/>
    <property type="evidence" value="ECO:0007669"/>
    <property type="project" value="UniProtKB-KW"/>
</dbReference>
<proteinExistence type="inferred from homology"/>
<dbReference type="CDD" id="cd03364">
    <property type="entry name" value="TOPRIM_DnaG_primases"/>
    <property type="match status" value="1"/>
</dbReference>
<keyword evidence="11 12" id="KW-0804">Transcription</keyword>
<dbReference type="InterPro" id="IPR036977">
    <property type="entry name" value="DNA_primase_Znf_CHC2"/>
</dbReference>
<dbReference type="Gene3D" id="3.90.980.10">
    <property type="entry name" value="DNA primase, catalytic core, N-terminal domain"/>
    <property type="match status" value="1"/>
</dbReference>
<keyword evidence="1 12" id="KW-0240">DNA-directed RNA polymerase</keyword>
<dbReference type="EMBL" id="RQZA01000001">
    <property type="protein sequence ID" value="RRD32496.1"/>
    <property type="molecule type" value="Genomic_DNA"/>
</dbReference>
<dbReference type="PIRSF" id="PIRSF002811">
    <property type="entry name" value="DnaG"/>
    <property type="match status" value="1"/>
</dbReference>
<evidence type="ECO:0000256" key="14">
    <source>
        <dbReference type="PIRSR" id="PIRSR002811-1"/>
    </source>
</evidence>
<evidence type="ECO:0000313" key="16">
    <source>
        <dbReference type="EMBL" id="RRD32496.1"/>
    </source>
</evidence>
<dbReference type="Gene3D" id="3.40.1360.10">
    <property type="match status" value="1"/>
</dbReference>
<comment type="caution">
    <text evidence="16">The sequence shown here is derived from an EMBL/GenBank/DDBJ whole genome shotgun (WGS) entry which is preliminary data.</text>
</comment>
<dbReference type="SMART" id="SM00493">
    <property type="entry name" value="TOPRIM"/>
    <property type="match status" value="1"/>
</dbReference>
<dbReference type="SMART" id="SM00400">
    <property type="entry name" value="ZnF_CHCC"/>
    <property type="match status" value="1"/>
</dbReference>
<dbReference type="Gene3D" id="3.90.580.10">
    <property type="entry name" value="Zinc finger, CHC2-type domain"/>
    <property type="match status" value="1"/>
</dbReference>
<dbReference type="RefSeq" id="WP_124775553.1">
    <property type="nucleotide sequence ID" value="NZ_RQZA01000001.1"/>
</dbReference>
<reference evidence="16 17" key="1">
    <citation type="submission" date="2018-11" db="EMBL/GenBank/DDBJ databases">
        <title>Genomes From Bacteria Associated with the Canine Oral Cavity: a Test Case for Automated Genome-Based Taxonomic Assignment.</title>
        <authorList>
            <person name="Coil D.A."/>
            <person name="Jospin G."/>
            <person name="Darling A.E."/>
            <person name="Wallis C."/>
            <person name="Davis I.J."/>
            <person name="Harris S."/>
            <person name="Eisen J.A."/>
            <person name="Holcombe L.J."/>
            <person name="O'Flynn C."/>
        </authorList>
    </citation>
    <scope>NUCLEOTIDE SEQUENCE [LARGE SCALE GENOMIC DNA]</scope>
    <source>
        <strain evidence="16 17">OH4621_COT-116</strain>
    </source>
</reference>
<dbReference type="HAMAP" id="MF_00974">
    <property type="entry name" value="DNA_primase_DnaG"/>
    <property type="match status" value="1"/>
</dbReference>
<dbReference type="InterPro" id="IPR037068">
    <property type="entry name" value="DNA_primase_core_N_sf"/>
</dbReference>
<keyword evidence="4 12" id="KW-0548">Nucleotidyltransferase</keyword>
<keyword evidence="8 12" id="KW-0862">Zinc</keyword>
<dbReference type="GO" id="GO:0005737">
    <property type="term" value="C:cytoplasm"/>
    <property type="evidence" value="ECO:0007669"/>
    <property type="project" value="TreeGrafter"/>
</dbReference>
<evidence type="ECO:0000256" key="13">
    <source>
        <dbReference type="PIRNR" id="PIRNR002811"/>
    </source>
</evidence>
<evidence type="ECO:0000256" key="12">
    <source>
        <dbReference type="HAMAP-Rule" id="MF_00974"/>
    </source>
</evidence>
<keyword evidence="2 12" id="KW-0639">Primosome</keyword>
<dbReference type="SUPFAM" id="SSF57783">
    <property type="entry name" value="Zinc beta-ribbon"/>
    <property type="match status" value="1"/>
</dbReference>
<dbReference type="InterPro" id="IPR002694">
    <property type="entry name" value="Znf_CHC2"/>
</dbReference>
<evidence type="ECO:0000256" key="9">
    <source>
        <dbReference type="ARBA" id="ARBA00022842"/>
    </source>
</evidence>
<dbReference type="Pfam" id="PF13155">
    <property type="entry name" value="Toprim_2"/>
    <property type="match status" value="1"/>
</dbReference>
<dbReference type="Proteomes" id="UP000281771">
    <property type="component" value="Unassembled WGS sequence"/>
</dbReference>
<dbReference type="GO" id="GO:0003899">
    <property type="term" value="F:DNA-directed RNA polymerase activity"/>
    <property type="evidence" value="ECO:0007669"/>
    <property type="project" value="UniProtKB-UniRule"/>
</dbReference>
<dbReference type="FunFam" id="3.90.580.10:FF:000001">
    <property type="entry name" value="DNA primase"/>
    <property type="match status" value="1"/>
</dbReference>
<dbReference type="SUPFAM" id="SSF56731">
    <property type="entry name" value="DNA primase core"/>
    <property type="match status" value="1"/>
</dbReference>
<evidence type="ECO:0000256" key="11">
    <source>
        <dbReference type="ARBA" id="ARBA00023163"/>
    </source>
</evidence>
<evidence type="ECO:0000259" key="15">
    <source>
        <dbReference type="PROSITE" id="PS50880"/>
    </source>
</evidence>
<organism evidence="16 17">
    <name type="scientific">Streptococcus minor</name>
    <dbReference type="NCBI Taxonomy" id="229549"/>
    <lineage>
        <taxon>Bacteria</taxon>
        <taxon>Bacillati</taxon>
        <taxon>Bacillota</taxon>
        <taxon>Bacilli</taxon>
        <taxon>Lactobacillales</taxon>
        <taxon>Streptococcaceae</taxon>
        <taxon>Streptococcus</taxon>
    </lineage>
</organism>
<dbReference type="InterPro" id="IPR030846">
    <property type="entry name" value="DnaG_bac"/>
</dbReference>
<comment type="similarity">
    <text evidence="12 13">Belongs to the DnaG primase family.</text>
</comment>
<dbReference type="InterPro" id="IPR006295">
    <property type="entry name" value="DNA_primase_DnaG"/>
</dbReference>
<evidence type="ECO:0000256" key="1">
    <source>
        <dbReference type="ARBA" id="ARBA00022478"/>
    </source>
</evidence>
<comment type="function">
    <text evidence="12 13">RNA polymerase that catalyzes the synthesis of short RNA molecules used as primers for DNA polymerase during DNA replication.</text>
</comment>
<feature type="domain" description="Toprim" evidence="15">
    <location>
        <begin position="262"/>
        <end position="343"/>
    </location>
</feature>
<keyword evidence="5 12" id="KW-0235">DNA replication</keyword>
<keyword evidence="17" id="KW-1185">Reference proteome</keyword>
<dbReference type="InterPro" id="IPR006171">
    <property type="entry name" value="TOPRIM_dom"/>
</dbReference>
<keyword evidence="3 12" id="KW-0808">Transferase</keyword>
<evidence type="ECO:0000256" key="2">
    <source>
        <dbReference type="ARBA" id="ARBA00022515"/>
    </source>
</evidence>
<evidence type="ECO:0000256" key="10">
    <source>
        <dbReference type="ARBA" id="ARBA00023125"/>
    </source>
</evidence>
<dbReference type="PANTHER" id="PTHR30313">
    <property type="entry name" value="DNA PRIMASE"/>
    <property type="match status" value="1"/>
</dbReference>
<dbReference type="PANTHER" id="PTHR30313:SF2">
    <property type="entry name" value="DNA PRIMASE"/>
    <property type="match status" value="1"/>
</dbReference>
<dbReference type="GO" id="GO:0003677">
    <property type="term" value="F:DNA binding"/>
    <property type="evidence" value="ECO:0007669"/>
    <property type="project" value="UniProtKB-KW"/>
</dbReference>
<dbReference type="GO" id="GO:0006269">
    <property type="term" value="P:DNA replication, synthesis of primer"/>
    <property type="evidence" value="ECO:0007669"/>
    <property type="project" value="UniProtKB-UniRule"/>
</dbReference>
<evidence type="ECO:0000256" key="3">
    <source>
        <dbReference type="ARBA" id="ARBA00022679"/>
    </source>
</evidence>
<name>A0A3P1VFR2_9STRE</name>
<comment type="cofactor">
    <cofactor evidence="12 13 14">
        <name>Zn(2+)</name>
        <dbReference type="ChEBI" id="CHEBI:29105"/>
    </cofactor>
    <text evidence="12 13 14">Binds 1 zinc ion per monomer.</text>
</comment>
<keyword evidence="6 12" id="KW-0479">Metal-binding</keyword>
<evidence type="ECO:0000256" key="8">
    <source>
        <dbReference type="ARBA" id="ARBA00022833"/>
    </source>
</evidence>
<feature type="zinc finger region" description="CHC2-type" evidence="12 14">
    <location>
        <begin position="37"/>
        <end position="61"/>
    </location>
</feature>